<organism evidence="1">
    <name type="scientific">marine metagenome</name>
    <dbReference type="NCBI Taxonomy" id="408172"/>
    <lineage>
        <taxon>unclassified sequences</taxon>
        <taxon>metagenomes</taxon>
        <taxon>ecological metagenomes</taxon>
    </lineage>
</organism>
<evidence type="ECO:0000313" key="1">
    <source>
        <dbReference type="EMBL" id="SVE21769.1"/>
    </source>
</evidence>
<feature type="non-terminal residue" evidence="1">
    <location>
        <position position="1"/>
    </location>
</feature>
<name>A0A383BPH1_9ZZZZ</name>
<dbReference type="EMBL" id="UINC01202118">
    <property type="protein sequence ID" value="SVE21769.1"/>
    <property type="molecule type" value="Genomic_DNA"/>
</dbReference>
<sequence>SLRVSNLAIQRSSVLSGSMSVSSLLLGFDVEGSIEQIRAAIMQTGDASRDGSAEIDLLRDDEALSKLLSSIMRSFSGTLEVSNVAAFDIDKNMIATLDLGELSLGFDGLDSNSALFDFHVGYDGLNYDGNPTFTDLVPQSVNIDLGLVSVPMRAFWEDMVSVARTNAEKMEVSESIQIEQELVLDLLRGSEAYLQIRDVSVASESFGVQAVGELFPNHGGAKPVLGKFNVVATGVEELLSHPLV</sequence>
<gene>
    <name evidence="1" type="ORF">METZ01_LOCUS474623</name>
</gene>
<dbReference type="AlphaFoldDB" id="A0A383BPH1"/>
<protein>
    <submittedName>
        <fullName evidence="1">Uncharacterized protein</fullName>
    </submittedName>
</protein>
<reference evidence="1" key="1">
    <citation type="submission" date="2018-05" db="EMBL/GenBank/DDBJ databases">
        <authorList>
            <person name="Lanie J.A."/>
            <person name="Ng W.-L."/>
            <person name="Kazmierczak K.M."/>
            <person name="Andrzejewski T.M."/>
            <person name="Davidsen T.M."/>
            <person name="Wayne K.J."/>
            <person name="Tettelin H."/>
            <person name="Glass J.I."/>
            <person name="Rusch D."/>
            <person name="Podicherti R."/>
            <person name="Tsui H.-C.T."/>
            <person name="Winkler M.E."/>
        </authorList>
    </citation>
    <scope>NUCLEOTIDE SEQUENCE</scope>
</reference>
<accession>A0A383BPH1</accession>
<proteinExistence type="predicted"/>
<feature type="non-terminal residue" evidence="1">
    <location>
        <position position="244"/>
    </location>
</feature>